<dbReference type="Pfam" id="PF02625">
    <property type="entry name" value="XdhC_CoxI"/>
    <property type="match status" value="1"/>
</dbReference>
<dbReference type="STRING" id="1141662.OOA_00215"/>
<dbReference type="AlphaFoldDB" id="K8X7B5"/>
<dbReference type="Gene3D" id="3.40.50.720">
    <property type="entry name" value="NAD(P)-binding Rossmann-like Domain"/>
    <property type="match status" value="1"/>
</dbReference>
<dbReference type="Pfam" id="PF13478">
    <property type="entry name" value="XdhC_C"/>
    <property type="match status" value="1"/>
</dbReference>
<feature type="domain" description="XdhC Rossmann" evidence="2">
    <location>
        <begin position="168"/>
        <end position="313"/>
    </location>
</feature>
<name>K8X7B5_9GAMM</name>
<comment type="caution">
    <text evidence="3">The sequence shown here is derived from an EMBL/GenBank/DDBJ whole genome shotgun (WGS) entry which is preliminary data.</text>
</comment>
<keyword evidence="4" id="KW-1185">Reference proteome</keyword>
<dbReference type="RefSeq" id="WP_008910095.1">
    <property type="nucleotide sequence ID" value="NZ_KB233222.1"/>
</dbReference>
<sequence>MLREDLIVITQAINWLKVESVWLCTVLNTYGSSPRSPGSLLVAKGDGQFLGSLSGGCIEEDFLQRIQNGEYLEASHVVRYGQDGLATHVNLPCGGSLDVLIEYLPNNEISLNYLLEMQSALQGYSSILKELVLPQHAKVSRVAQSQYMTQVERHDNLIRLLIASPPKLVIAGLSNVGMYCANFALTLGFEVTICEHREDELVRFADQIDPQYEIIPLFPARYLEENSCSANTAIVSLTHDPRIDDLTLMEAVNTPAFYIGAMGSQRTSDKRRERLINTAEMSTDELNRIHAPIGIPIGSKTPPEIALAIMADIVANKNGKSTK</sequence>
<dbReference type="HOGENOM" id="CLU_041115_2_0_6"/>
<accession>K8X7B5</accession>
<dbReference type="EMBL" id="AKKL01000001">
    <property type="protein sequence ID" value="EKT65567.1"/>
    <property type="molecule type" value="Genomic_DNA"/>
</dbReference>
<evidence type="ECO:0000313" key="4">
    <source>
        <dbReference type="Proteomes" id="UP000009336"/>
    </source>
</evidence>
<dbReference type="PANTHER" id="PTHR30388">
    <property type="entry name" value="ALDEHYDE OXIDOREDUCTASE MOLYBDENUM COFACTOR ASSEMBLY PROTEIN"/>
    <property type="match status" value="1"/>
</dbReference>
<dbReference type="InterPro" id="IPR052698">
    <property type="entry name" value="MoCofactor_Util/Proc"/>
</dbReference>
<feature type="domain" description="XdhC- CoxI" evidence="1">
    <location>
        <begin position="19"/>
        <end position="80"/>
    </location>
</feature>
<proteinExistence type="predicted"/>
<dbReference type="OrthoDB" id="9815497at2"/>
<evidence type="ECO:0000259" key="1">
    <source>
        <dbReference type="Pfam" id="PF02625"/>
    </source>
</evidence>
<evidence type="ECO:0000259" key="2">
    <source>
        <dbReference type="Pfam" id="PF13478"/>
    </source>
</evidence>
<dbReference type="Proteomes" id="UP000009336">
    <property type="component" value="Unassembled WGS sequence"/>
</dbReference>
<reference evidence="3 4" key="1">
    <citation type="journal article" date="2012" name="BMC Genomics">
        <title>Comparative genomics of bacteria in the genus Providencia isolated from wild Drosophila melanogaster.</title>
        <authorList>
            <person name="Galac M.R."/>
            <person name="Lazzaro B.P."/>
        </authorList>
    </citation>
    <scope>NUCLEOTIDE SEQUENCE [LARGE SCALE GENOMIC DNA]</scope>
    <source>
        <strain evidence="3 4">DSM 19968</strain>
    </source>
</reference>
<dbReference type="PANTHER" id="PTHR30388:SF4">
    <property type="entry name" value="MOLYBDENUM COFACTOR INSERTION CHAPERONE PAOD"/>
    <property type="match status" value="1"/>
</dbReference>
<dbReference type="eggNOG" id="COG1975">
    <property type="taxonomic scope" value="Bacteria"/>
</dbReference>
<organism evidence="3 4">
    <name type="scientific">Providencia burhodogranariea DSM 19968</name>
    <dbReference type="NCBI Taxonomy" id="1141662"/>
    <lineage>
        <taxon>Bacteria</taxon>
        <taxon>Pseudomonadati</taxon>
        <taxon>Pseudomonadota</taxon>
        <taxon>Gammaproteobacteria</taxon>
        <taxon>Enterobacterales</taxon>
        <taxon>Morganellaceae</taxon>
        <taxon>Providencia</taxon>
    </lineage>
</organism>
<evidence type="ECO:0000313" key="3">
    <source>
        <dbReference type="EMBL" id="EKT65567.1"/>
    </source>
</evidence>
<gene>
    <name evidence="3" type="ORF">OOA_00215</name>
</gene>
<dbReference type="InterPro" id="IPR027051">
    <property type="entry name" value="XdhC_Rossmann_dom"/>
</dbReference>
<dbReference type="InterPro" id="IPR003777">
    <property type="entry name" value="XdhC_CoxI"/>
</dbReference>
<protein>
    <submittedName>
        <fullName evidence="3">XshC-Cox1 family protein</fullName>
    </submittedName>
</protein>
<dbReference type="PATRIC" id="fig|1141662.3.peg.44"/>